<name>A0A178M963_9CHLR</name>
<dbReference type="AlphaFoldDB" id="A0A178M963"/>
<comment type="caution">
    <text evidence="1">The sequence shown here is derived from an EMBL/GenBank/DDBJ whole genome shotgun (WGS) entry which is preliminary data.</text>
</comment>
<accession>A0A178M963</accession>
<dbReference type="OrthoDB" id="152528at2"/>
<gene>
    <name evidence="1" type="ORF">A6A03_02615</name>
</gene>
<evidence type="ECO:0000313" key="2">
    <source>
        <dbReference type="Proteomes" id="UP000078287"/>
    </source>
</evidence>
<evidence type="ECO:0000313" key="1">
    <source>
        <dbReference type="EMBL" id="OAN45066.1"/>
    </source>
</evidence>
<proteinExistence type="predicted"/>
<dbReference type="InterPro" id="IPR024096">
    <property type="entry name" value="NO_sig/Golgi_transp_ligand-bd"/>
</dbReference>
<dbReference type="STRING" id="1707952.A6A03_02615"/>
<dbReference type="SUPFAM" id="SSF111126">
    <property type="entry name" value="Ligand-binding domain in the NO signalling and Golgi transport"/>
    <property type="match status" value="1"/>
</dbReference>
<dbReference type="RefSeq" id="WP_066788492.1">
    <property type="nucleotide sequence ID" value="NZ_LWQS01000060.1"/>
</dbReference>
<reference evidence="1 2" key="1">
    <citation type="submission" date="2016-04" db="EMBL/GenBank/DDBJ databases">
        <title>Chloroflexus islandicus sp. nov., a thermophilic filamentous anoxygenic phototrophic bacterium from geyser Strokkur (Iceland).</title>
        <authorList>
            <person name="Gaisin V.A."/>
            <person name="Kalashnikov A.M."/>
            <person name="Sukhacheva M.V."/>
            <person name="Grouzdev D.S."/>
            <person name="Ivanov T.M."/>
            <person name="Kuznetsov B."/>
            <person name="Gorlenko V.M."/>
        </authorList>
    </citation>
    <scope>NUCLEOTIDE SEQUENCE [LARGE SCALE GENOMIC DNA]</scope>
    <source>
        <strain evidence="2">isl-2</strain>
    </source>
</reference>
<keyword evidence="2" id="KW-1185">Reference proteome</keyword>
<dbReference type="Proteomes" id="UP000078287">
    <property type="component" value="Unassembled WGS sequence"/>
</dbReference>
<sequence length="212" mass="23518">MTSVEAFRGLYYPNKIGRLCFLSLEEVMGQNGVKALLRLADLQQYIDAYPPNDLKREFPFEAISKYSVALGTMYGPRGARGLELRAGRVAFSLGLKEFGPLLGMADLALKLMPITMKLKIVLNATAQTFDRFSDQSSHVEEERGRFVYHITRCSNCITRPEPGPVFYIARGILEEATAWVSGGRRFSVEQISCMGQGNCSSCAFAIGKDPLE</sequence>
<dbReference type="EMBL" id="LWQS01000060">
    <property type="protein sequence ID" value="OAN45066.1"/>
    <property type="molecule type" value="Genomic_DNA"/>
</dbReference>
<protein>
    <submittedName>
        <fullName evidence="1">4-vinyl reductase</fullName>
    </submittedName>
</protein>
<organism evidence="1 2">
    <name type="scientific">Chloroflexus islandicus</name>
    <dbReference type="NCBI Taxonomy" id="1707952"/>
    <lineage>
        <taxon>Bacteria</taxon>
        <taxon>Bacillati</taxon>
        <taxon>Chloroflexota</taxon>
        <taxon>Chloroflexia</taxon>
        <taxon>Chloroflexales</taxon>
        <taxon>Chloroflexineae</taxon>
        <taxon>Chloroflexaceae</taxon>
        <taxon>Chloroflexus</taxon>
    </lineage>
</organism>